<feature type="domain" description="GGDEF" evidence="4">
    <location>
        <begin position="567"/>
        <end position="704"/>
    </location>
</feature>
<feature type="domain" description="PAS" evidence="3">
    <location>
        <begin position="1"/>
        <end position="45"/>
    </location>
</feature>
<keyword evidence="1" id="KW-0175">Coiled coil</keyword>
<evidence type="ECO:0000259" key="2">
    <source>
        <dbReference type="PROSITE" id="PS50046"/>
    </source>
</evidence>
<dbReference type="GO" id="GO:0043709">
    <property type="term" value="P:cell adhesion involved in single-species biofilm formation"/>
    <property type="evidence" value="ECO:0007669"/>
    <property type="project" value="TreeGrafter"/>
</dbReference>
<dbReference type="InterPro" id="IPR050469">
    <property type="entry name" value="Diguanylate_Cyclase"/>
</dbReference>
<feature type="domain" description="Phytochrome chromophore attachment site" evidence="2">
    <location>
        <begin position="352"/>
        <end position="491"/>
    </location>
</feature>
<dbReference type="PANTHER" id="PTHR45138">
    <property type="entry name" value="REGULATORY COMPONENTS OF SENSORY TRANSDUCTION SYSTEM"/>
    <property type="match status" value="1"/>
</dbReference>
<evidence type="ECO:0000313" key="6">
    <source>
        <dbReference type="Proteomes" id="UP000662185"/>
    </source>
</evidence>
<dbReference type="Pfam" id="PF01590">
    <property type="entry name" value="GAF"/>
    <property type="match status" value="2"/>
</dbReference>
<dbReference type="CDD" id="cd00130">
    <property type="entry name" value="PAS"/>
    <property type="match status" value="1"/>
</dbReference>
<feature type="coiled-coil region" evidence="1">
    <location>
        <begin position="502"/>
        <end position="539"/>
    </location>
</feature>
<dbReference type="InterPro" id="IPR029016">
    <property type="entry name" value="GAF-like_dom_sf"/>
</dbReference>
<dbReference type="Proteomes" id="UP000662185">
    <property type="component" value="Unassembled WGS sequence"/>
</dbReference>
<dbReference type="EMBL" id="JACJQU010000004">
    <property type="protein sequence ID" value="MBD2293769.1"/>
    <property type="molecule type" value="Genomic_DNA"/>
</dbReference>
<dbReference type="AlphaFoldDB" id="A0A926WFT0"/>
<dbReference type="InterPro" id="IPR000160">
    <property type="entry name" value="GGDEF_dom"/>
</dbReference>
<dbReference type="SUPFAM" id="SSF55073">
    <property type="entry name" value="Nucleotide cyclase"/>
    <property type="match status" value="1"/>
</dbReference>
<evidence type="ECO:0000259" key="3">
    <source>
        <dbReference type="PROSITE" id="PS50112"/>
    </source>
</evidence>
<sequence>MPKIDALLNNAPCGFLSFIDDGTVVIVNATLLALLGYEPDELWGRKIESILPIASRIFYQTHFFPMLKMHGKVEEIYFSLKSKQGINIPVLVNAVRRESAGSFVNDCIFIPIHQRIQYEDEILKAKKAAEAAIRAQQEAELALRQQYERTLFLKQITHNIRQSLNSQEIFDTAAYQIGLLFQVDRCLIHSYTDMPTPGLTIVAEYLSSEQTSLMKWEIPVIGNAHAEKMMAEDQVLASPDVFADPLLKAVAPLCEKIGLKSMLAVRTSYQGKPNGAICLQQCDRFRNWEDWEIDLLQRLSNQLSIAIQQSNLYSQLQLELRERQRAEQIIRQQADREILLRKITQRIHQSLDLDDIFDIASVGICQCLKAERVGIFKFHPDSNFHMGEFIAETVGTGFDSAMGTIIQDHCFAEKYVTFYQQGRIQAIADIYQAGLQKCHRDILVQFQIRANLVAPLLKLGDLWGLLCVHQCSAPRYWQEFEIDFVQQIANQLAIAIQQADLFEKLQKELVERKQAEAKLRETNEELAAATRLLEKLVNTDGLTQIANRRCFNHRLEQEWLRLYREQQPLSLLLFDVDYFKRYNDHYGHQLGDECLTKLSQAAQQVVCRPADLVARYGGEEFVVILPNTDVEGAIAVAQNIHAAIQSLAIPHQASEVSNIVTISLGISTMIPTSELSVVALIEQADQALYRAKKQGRNQSITFINN</sequence>
<dbReference type="InterPro" id="IPR000014">
    <property type="entry name" value="PAS"/>
</dbReference>
<reference evidence="6" key="1">
    <citation type="journal article" date="2020" name="ISME J.">
        <title>Comparative genomics reveals insights into cyanobacterial evolution and habitat adaptation.</title>
        <authorList>
            <person name="Chen M.Y."/>
            <person name="Teng W.K."/>
            <person name="Zhao L."/>
            <person name="Hu C.X."/>
            <person name="Zhou Y.K."/>
            <person name="Han B.P."/>
            <person name="Song L.R."/>
            <person name="Shu W.S."/>
        </authorList>
    </citation>
    <scope>NUCLEOTIDE SEQUENCE [LARGE SCALE GENOMIC DNA]</scope>
    <source>
        <strain evidence="6">FACHB-251</strain>
    </source>
</reference>
<dbReference type="InterPro" id="IPR029787">
    <property type="entry name" value="Nucleotide_cyclase"/>
</dbReference>
<dbReference type="PROSITE" id="PS50112">
    <property type="entry name" value="PAS"/>
    <property type="match status" value="1"/>
</dbReference>
<protein>
    <submittedName>
        <fullName evidence="5">Diguanylate cyclase</fullName>
    </submittedName>
</protein>
<dbReference type="RefSeq" id="WP_190559506.1">
    <property type="nucleotide sequence ID" value="NZ_JACJQU010000004.1"/>
</dbReference>
<evidence type="ECO:0000313" key="5">
    <source>
        <dbReference type="EMBL" id="MBD2293769.1"/>
    </source>
</evidence>
<dbReference type="SUPFAM" id="SSF55785">
    <property type="entry name" value="PYP-like sensor domain (PAS domain)"/>
    <property type="match status" value="1"/>
</dbReference>
<dbReference type="InterPro" id="IPR043128">
    <property type="entry name" value="Rev_trsase/Diguanyl_cyclase"/>
</dbReference>
<proteinExistence type="predicted"/>
<dbReference type="SMART" id="SM00267">
    <property type="entry name" value="GGDEF"/>
    <property type="match status" value="1"/>
</dbReference>
<organism evidence="5 6">
    <name type="scientific">Anabaena sphaerica FACHB-251</name>
    <dbReference type="NCBI Taxonomy" id="2692883"/>
    <lineage>
        <taxon>Bacteria</taxon>
        <taxon>Bacillati</taxon>
        <taxon>Cyanobacteriota</taxon>
        <taxon>Cyanophyceae</taxon>
        <taxon>Nostocales</taxon>
        <taxon>Nostocaceae</taxon>
        <taxon>Anabaena</taxon>
    </lineage>
</organism>
<evidence type="ECO:0000256" key="1">
    <source>
        <dbReference type="SAM" id="Coils"/>
    </source>
</evidence>
<dbReference type="GO" id="GO:0052621">
    <property type="term" value="F:diguanylate cyclase activity"/>
    <property type="evidence" value="ECO:0007669"/>
    <property type="project" value="TreeGrafter"/>
</dbReference>
<dbReference type="SMART" id="SM00091">
    <property type="entry name" value="PAS"/>
    <property type="match status" value="1"/>
</dbReference>
<dbReference type="GO" id="GO:0005886">
    <property type="term" value="C:plasma membrane"/>
    <property type="evidence" value="ECO:0007669"/>
    <property type="project" value="TreeGrafter"/>
</dbReference>
<dbReference type="CDD" id="cd01949">
    <property type="entry name" value="GGDEF"/>
    <property type="match status" value="1"/>
</dbReference>
<dbReference type="PROSITE" id="PS50887">
    <property type="entry name" value="GGDEF"/>
    <property type="match status" value="1"/>
</dbReference>
<evidence type="ECO:0000259" key="4">
    <source>
        <dbReference type="PROSITE" id="PS50887"/>
    </source>
</evidence>
<gene>
    <name evidence="5" type="ORF">H6G06_09755</name>
</gene>
<dbReference type="NCBIfam" id="TIGR00254">
    <property type="entry name" value="GGDEF"/>
    <property type="match status" value="1"/>
</dbReference>
<dbReference type="SUPFAM" id="SSF55781">
    <property type="entry name" value="GAF domain-like"/>
    <property type="match status" value="2"/>
</dbReference>
<accession>A0A926WFT0</accession>
<dbReference type="InterPro" id="IPR003018">
    <property type="entry name" value="GAF"/>
</dbReference>
<name>A0A926WFT0_9NOST</name>
<dbReference type="FunFam" id="3.30.70.270:FF:000001">
    <property type="entry name" value="Diguanylate cyclase domain protein"/>
    <property type="match status" value="1"/>
</dbReference>
<keyword evidence="6" id="KW-1185">Reference proteome</keyword>
<dbReference type="PROSITE" id="PS50046">
    <property type="entry name" value="PHYTOCHROME_2"/>
    <property type="match status" value="1"/>
</dbReference>
<dbReference type="Gene3D" id="3.30.70.270">
    <property type="match status" value="1"/>
</dbReference>
<comment type="caution">
    <text evidence="5">The sequence shown here is derived from an EMBL/GenBank/DDBJ whole genome shotgun (WGS) entry which is preliminary data.</text>
</comment>
<dbReference type="PANTHER" id="PTHR45138:SF9">
    <property type="entry name" value="DIGUANYLATE CYCLASE DGCM-RELATED"/>
    <property type="match status" value="1"/>
</dbReference>
<dbReference type="GO" id="GO:1902201">
    <property type="term" value="P:negative regulation of bacterial-type flagellum-dependent cell motility"/>
    <property type="evidence" value="ECO:0007669"/>
    <property type="project" value="TreeGrafter"/>
</dbReference>
<dbReference type="SMART" id="SM00065">
    <property type="entry name" value="GAF"/>
    <property type="match status" value="2"/>
</dbReference>
<dbReference type="NCBIfam" id="TIGR00229">
    <property type="entry name" value="sensory_box"/>
    <property type="match status" value="1"/>
</dbReference>
<dbReference type="Pfam" id="PF00990">
    <property type="entry name" value="GGDEF"/>
    <property type="match status" value="1"/>
</dbReference>
<dbReference type="InterPro" id="IPR035965">
    <property type="entry name" value="PAS-like_dom_sf"/>
</dbReference>
<dbReference type="Gene3D" id="3.30.450.20">
    <property type="entry name" value="PAS domain"/>
    <property type="match status" value="1"/>
</dbReference>
<dbReference type="Gene3D" id="3.30.450.40">
    <property type="match status" value="2"/>
</dbReference>
<dbReference type="InterPro" id="IPR016132">
    <property type="entry name" value="Phyto_chromo_attachment"/>
</dbReference>